<organism evidence="1 2">
    <name type="scientific">Candidatus Minimicrobia naudis</name>
    <dbReference type="NCBI Taxonomy" id="2841263"/>
    <lineage>
        <taxon>Bacteria</taxon>
        <taxon>Candidatus Saccharimonadota</taxon>
        <taxon>Candidatus Saccharimonadota incertae sedis</taxon>
        <taxon>Candidatus Minimicrobia</taxon>
    </lineage>
</organism>
<sequence>MSIRSNGFPDASLSIFKKLLGSTQFVTISEPNFGQLYEGEGSGDHRLYQEVALGFGGYKALKLLGIKPAVIQLNETATIFAALARLDELCANGMNLYEAIVYVRKPRFTQTTTFYKQPNQNFIARNLKNWYCQISKATPCAAG</sequence>
<name>A0A8F1MBP8_9BACT</name>
<gene>
    <name evidence="1" type="ORF">KOY48_04510</name>
</gene>
<dbReference type="EMBL" id="CP076460">
    <property type="protein sequence ID" value="QWQ32109.1"/>
    <property type="molecule type" value="Genomic_DNA"/>
</dbReference>
<keyword evidence="2" id="KW-1185">Reference proteome</keyword>
<accession>A0A8F1MBP8</accession>
<dbReference type="SUPFAM" id="SSF53756">
    <property type="entry name" value="UDP-Glycosyltransferase/glycogen phosphorylase"/>
    <property type="match status" value="1"/>
</dbReference>
<dbReference type="InterPro" id="IPR052182">
    <property type="entry name" value="Glycogen/Maltodextrin_Phosph"/>
</dbReference>
<dbReference type="PANTHER" id="PTHR42655:SF1">
    <property type="entry name" value="GLYCOGEN PHOSPHORYLASE"/>
    <property type="match status" value="1"/>
</dbReference>
<protein>
    <submittedName>
        <fullName evidence="1">Uncharacterized protein</fullName>
    </submittedName>
</protein>
<dbReference type="KEGG" id="mnd:KOY48_04510"/>
<evidence type="ECO:0000313" key="2">
    <source>
        <dbReference type="Proteomes" id="UP000679129"/>
    </source>
</evidence>
<dbReference type="PANTHER" id="PTHR42655">
    <property type="entry name" value="GLYCOGEN PHOSPHORYLASE"/>
    <property type="match status" value="1"/>
</dbReference>
<reference evidence="1" key="1">
    <citation type="submission" date="2021-06" db="EMBL/GenBank/DDBJ databases">
        <title>An adapted protocol for Saccharibacteria cultivation: two new species join this phylum of Candidate Phyla Radiations.</title>
        <authorList>
            <person name="Ibrahim A."/>
            <person name="Maatouk M."/>
            <person name="Zgheib R."/>
            <person name="Haddad G."/>
            <person name="Bou Khalil J."/>
            <person name="Raoult D."/>
            <person name="Bittar F."/>
        </authorList>
    </citation>
    <scope>NUCLEOTIDE SEQUENCE</scope>
    <source>
        <strain evidence="1">IHU1</strain>
    </source>
</reference>
<evidence type="ECO:0000313" key="1">
    <source>
        <dbReference type="EMBL" id="QWQ32109.1"/>
    </source>
</evidence>
<dbReference type="Proteomes" id="UP000679129">
    <property type="component" value="Chromosome"/>
</dbReference>
<dbReference type="AlphaFoldDB" id="A0A8F1MBP8"/>
<proteinExistence type="predicted"/>